<evidence type="ECO:0000313" key="2">
    <source>
        <dbReference type="Proteomes" id="UP000469452"/>
    </source>
</evidence>
<dbReference type="Proteomes" id="UP000469452">
    <property type="component" value="Unassembled WGS sequence"/>
</dbReference>
<reference evidence="1 2" key="1">
    <citation type="submission" date="2019-06" db="EMBL/GenBank/DDBJ databases">
        <title>Genomics analysis of Aphanomyces spp. identifies a new class of oomycete effector associated with host adaptation.</title>
        <authorList>
            <person name="Gaulin E."/>
        </authorList>
    </citation>
    <scope>NUCLEOTIDE SEQUENCE [LARGE SCALE GENOMIC DNA]</scope>
    <source>
        <strain evidence="1 2">E</strain>
    </source>
</reference>
<organism evidence="1 2">
    <name type="scientific">Aphanomyces astaci</name>
    <name type="common">Crayfish plague agent</name>
    <dbReference type="NCBI Taxonomy" id="112090"/>
    <lineage>
        <taxon>Eukaryota</taxon>
        <taxon>Sar</taxon>
        <taxon>Stramenopiles</taxon>
        <taxon>Oomycota</taxon>
        <taxon>Saprolegniomycetes</taxon>
        <taxon>Saprolegniales</taxon>
        <taxon>Verrucalvaceae</taxon>
        <taxon>Aphanomyces</taxon>
    </lineage>
</organism>
<evidence type="ECO:0000313" key="1">
    <source>
        <dbReference type="EMBL" id="KAF0706783.1"/>
    </source>
</evidence>
<protein>
    <submittedName>
        <fullName evidence="1">Uncharacterized protein</fullName>
    </submittedName>
</protein>
<sequence length="171" mass="19736">MPRGHATASCFCWMPIERQTISPKERPVLRDVSEKTVLLDDLLASYDDIKGAEAQRADETRHTAEQMEAMGSQVRAEALVSLGKRKREKDADDAGTGGGKFMNVFTLMHEQAQADLQFQREKFETEVDERRFDRQLLAEQLRRQQQSMAEQFRQQQQSFIELMKLVVEKSN</sequence>
<accession>A0A6A4Z5J4</accession>
<dbReference type="EMBL" id="VJMI01019655">
    <property type="protein sequence ID" value="KAF0706783.1"/>
    <property type="molecule type" value="Genomic_DNA"/>
</dbReference>
<proteinExistence type="predicted"/>
<name>A0A6A4Z5J4_APHAT</name>
<gene>
    <name evidence="1" type="ORF">AaE_013950</name>
</gene>
<comment type="caution">
    <text evidence="1">The sequence shown here is derived from an EMBL/GenBank/DDBJ whole genome shotgun (WGS) entry which is preliminary data.</text>
</comment>
<dbReference type="VEuPathDB" id="FungiDB:H257_07657"/>
<dbReference type="AlphaFoldDB" id="A0A6A4Z5J4"/>